<evidence type="ECO:0000259" key="3">
    <source>
        <dbReference type="Pfam" id="PF03703"/>
    </source>
</evidence>
<dbReference type="HOGENOM" id="CLU_111557_1_0_5"/>
<feature type="domain" description="YdbS-like PH" evidence="3">
    <location>
        <begin position="80"/>
        <end position="154"/>
    </location>
</feature>
<keyword evidence="5" id="KW-1185">Reference proteome</keyword>
<dbReference type="PANTHER" id="PTHR37938">
    <property type="entry name" value="BLL0215 PROTEIN"/>
    <property type="match status" value="1"/>
</dbReference>
<keyword evidence="2" id="KW-0472">Membrane</keyword>
<proteinExistence type="predicted"/>
<accession>E0TE77</accession>
<evidence type="ECO:0000313" key="5">
    <source>
        <dbReference type="Proteomes" id="UP000001302"/>
    </source>
</evidence>
<feature type="transmembrane region" description="Helical" evidence="2">
    <location>
        <begin position="56"/>
        <end position="80"/>
    </location>
</feature>
<dbReference type="InterPro" id="IPR005182">
    <property type="entry name" value="YdbS-like_PH"/>
</dbReference>
<dbReference type="Proteomes" id="UP000001302">
    <property type="component" value="Chromosome"/>
</dbReference>
<feature type="transmembrane region" description="Helical" evidence="2">
    <location>
        <begin position="21"/>
        <end position="44"/>
    </location>
</feature>
<dbReference type="EMBL" id="CP002156">
    <property type="protein sequence ID" value="ADM09452.1"/>
    <property type="molecule type" value="Genomic_DNA"/>
</dbReference>
<dbReference type="Pfam" id="PF03703">
    <property type="entry name" value="bPH_2"/>
    <property type="match status" value="1"/>
</dbReference>
<dbReference type="OrthoDB" id="7364486at2"/>
<organism evidence="4 5">
    <name type="scientific">Parvularcula bermudensis (strain ATCC BAA-594 / HTCC2503 / KCTC 12087)</name>
    <dbReference type="NCBI Taxonomy" id="314260"/>
    <lineage>
        <taxon>Bacteria</taxon>
        <taxon>Pseudomonadati</taxon>
        <taxon>Pseudomonadota</taxon>
        <taxon>Alphaproteobacteria</taxon>
        <taxon>Parvularculales</taxon>
        <taxon>Parvularculaceae</taxon>
        <taxon>Parvularcula</taxon>
    </lineage>
</organism>
<sequence>MSYVVQMLAPHERVIARGRFNWTYSFPAYSLFGLSFLPLVYALYEWAVGGLENGRFWVLATLLLAAAGTGRLIAHIVYLYTTEMAVTTSRFIYKRGFLRRHSQEVSLNKIEEINVDQSLLGRLMGFGRLTLKGTGVGQIHLPDIDNPLELRRAIELGRNASEDDETLQAQLHAQHPHRGAKPPKRRPYKAASPSASPTGRPMRRAGKDAPKPSGN</sequence>
<evidence type="ECO:0000256" key="1">
    <source>
        <dbReference type="SAM" id="MobiDB-lite"/>
    </source>
</evidence>
<reference evidence="5" key="1">
    <citation type="submission" date="2010-08" db="EMBL/GenBank/DDBJ databases">
        <title>Genome sequence of Parvularcula bermudensis HTCC2503.</title>
        <authorList>
            <person name="Kang D.-M."/>
            <person name="Oh H.-M."/>
            <person name="Cho J.-C."/>
        </authorList>
    </citation>
    <scope>NUCLEOTIDE SEQUENCE [LARGE SCALE GENOMIC DNA]</scope>
    <source>
        <strain evidence="5">ATCC BAA-594 / HTCC2503 / KCTC 12087</strain>
    </source>
</reference>
<dbReference type="eggNOG" id="COG3428">
    <property type="taxonomic scope" value="Bacteria"/>
</dbReference>
<reference evidence="4 5" key="2">
    <citation type="journal article" date="2011" name="J. Bacteriol.">
        <title>Complete genome sequence of strain HTCC2503T of Parvularcula bermudensis, the type species of the order "Parvularculales" in the class Alphaproteobacteria.</title>
        <authorList>
            <person name="Oh H.M."/>
            <person name="Kang I."/>
            <person name="Vergin K.L."/>
            <person name="Kang D."/>
            <person name="Rhee K.H."/>
            <person name="Giovannoni S.J."/>
            <person name="Cho J.C."/>
        </authorList>
    </citation>
    <scope>NUCLEOTIDE SEQUENCE [LARGE SCALE GENOMIC DNA]</scope>
    <source>
        <strain evidence="5">ATCC BAA-594 / HTCC2503 / KCTC 12087</strain>
    </source>
</reference>
<evidence type="ECO:0000313" key="4">
    <source>
        <dbReference type="EMBL" id="ADM09452.1"/>
    </source>
</evidence>
<keyword evidence="2" id="KW-1133">Transmembrane helix</keyword>
<feature type="compositionally biased region" description="Basic and acidic residues" evidence="1">
    <location>
        <begin position="205"/>
        <end position="215"/>
    </location>
</feature>
<name>E0TE77_PARBH</name>
<feature type="region of interest" description="Disordered" evidence="1">
    <location>
        <begin position="163"/>
        <end position="215"/>
    </location>
</feature>
<keyword evidence="2" id="KW-0812">Transmembrane</keyword>
<protein>
    <recommendedName>
        <fullName evidence="3">YdbS-like PH domain-containing protein</fullName>
    </recommendedName>
</protein>
<evidence type="ECO:0000256" key="2">
    <source>
        <dbReference type="SAM" id="Phobius"/>
    </source>
</evidence>
<dbReference type="AlphaFoldDB" id="E0TE77"/>
<dbReference type="KEGG" id="pbr:PB2503_06932"/>
<gene>
    <name evidence="4" type="ordered locus">PB2503_06932</name>
</gene>
<dbReference type="STRING" id="314260.PB2503_06932"/>
<dbReference type="RefSeq" id="WP_013300426.1">
    <property type="nucleotide sequence ID" value="NC_014414.1"/>
</dbReference>
<dbReference type="PANTHER" id="PTHR37938:SF1">
    <property type="entry name" value="BLL0215 PROTEIN"/>
    <property type="match status" value="1"/>
</dbReference>
<feature type="compositionally biased region" description="Basic residues" evidence="1">
    <location>
        <begin position="174"/>
        <end position="188"/>
    </location>
</feature>